<name>A0A9D1UHG9_9BACT</name>
<evidence type="ECO:0000313" key="2">
    <source>
        <dbReference type="EMBL" id="HIW88034.1"/>
    </source>
</evidence>
<evidence type="ECO:0000256" key="1">
    <source>
        <dbReference type="SAM" id="SignalP"/>
    </source>
</evidence>
<reference evidence="2" key="1">
    <citation type="journal article" date="2021" name="PeerJ">
        <title>Extensive microbial diversity within the chicken gut microbiome revealed by metagenomics and culture.</title>
        <authorList>
            <person name="Gilroy R."/>
            <person name="Ravi A."/>
            <person name="Getino M."/>
            <person name="Pursley I."/>
            <person name="Horton D.L."/>
            <person name="Alikhan N.F."/>
            <person name="Baker D."/>
            <person name="Gharbi K."/>
            <person name="Hall N."/>
            <person name="Watson M."/>
            <person name="Adriaenssens E.M."/>
            <person name="Foster-Nyarko E."/>
            <person name="Jarju S."/>
            <person name="Secka A."/>
            <person name="Antonio M."/>
            <person name="Oren A."/>
            <person name="Chaudhuri R.R."/>
            <person name="La Ragione R."/>
            <person name="Hildebrand F."/>
            <person name="Pallen M.J."/>
        </authorList>
    </citation>
    <scope>NUCLEOTIDE SEQUENCE</scope>
    <source>
        <strain evidence="2">Gambia16-930</strain>
    </source>
</reference>
<accession>A0A9D1UHG9</accession>
<dbReference type="Proteomes" id="UP000824267">
    <property type="component" value="Unassembled WGS sequence"/>
</dbReference>
<feature type="signal peptide" evidence="1">
    <location>
        <begin position="1"/>
        <end position="22"/>
    </location>
</feature>
<dbReference type="AlphaFoldDB" id="A0A9D1UHG9"/>
<dbReference type="InterPro" id="IPR011044">
    <property type="entry name" value="Quino_amine_DH_bsu"/>
</dbReference>
<dbReference type="Gene3D" id="2.130.10.10">
    <property type="entry name" value="YVTN repeat-like/Quinoprotein amine dehydrogenase"/>
    <property type="match status" value="1"/>
</dbReference>
<dbReference type="EMBL" id="DXGG01000224">
    <property type="protein sequence ID" value="HIW88034.1"/>
    <property type="molecule type" value="Genomic_DNA"/>
</dbReference>
<sequence>MRRKTGFLLLFGLIAIAFIGCSDNGNDEPSLSGENLGKGYYILCEGLMGRNNSSLDFYDTEKNETTFDVFLEKNAVGLGETANDMIEYGGKLYIAVTGSNCIMVVNKNTGEKTRQIILNTGDNPQPRQLAFYGNSLYVACFDGTVCKINPDNGRIECHASTQGRNPDGIAIVNDKVYVSNSGGLDYPNYDNTISVLNSSDLGFVKKIEVGSNPGTLRAYNDRIIALVRGNYADVPCQILRINTNNDQIEDRVNVSSSSYDISGDKIIYCNTDYSSGTNVYKTLDINNLQAAPENFIRSIPNNVSIQLPYRISCTEANVFITDAKDYSSNGECFVFDTEGNFINRFTTSTNPTTVISKQ</sequence>
<evidence type="ECO:0000313" key="3">
    <source>
        <dbReference type="Proteomes" id="UP000824267"/>
    </source>
</evidence>
<dbReference type="Pfam" id="PF16819">
    <property type="entry name" value="DUF5074"/>
    <property type="match status" value="1"/>
</dbReference>
<gene>
    <name evidence="2" type="ORF">IAC47_07190</name>
</gene>
<protein>
    <submittedName>
        <fullName evidence="2">Uncharacterized protein</fullName>
    </submittedName>
</protein>
<reference evidence="2" key="2">
    <citation type="submission" date="2021-04" db="EMBL/GenBank/DDBJ databases">
        <authorList>
            <person name="Gilroy R."/>
        </authorList>
    </citation>
    <scope>NUCLEOTIDE SEQUENCE</scope>
    <source>
        <strain evidence="2">Gambia16-930</strain>
    </source>
</reference>
<dbReference type="PROSITE" id="PS51257">
    <property type="entry name" value="PROKAR_LIPOPROTEIN"/>
    <property type="match status" value="1"/>
</dbReference>
<dbReference type="InterPro" id="IPR031815">
    <property type="entry name" value="DUF5074"/>
</dbReference>
<dbReference type="SUPFAM" id="SSF50969">
    <property type="entry name" value="YVTN repeat-like/Quinoprotein amine dehydrogenase"/>
    <property type="match status" value="1"/>
</dbReference>
<feature type="chain" id="PRO_5039403049" evidence="1">
    <location>
        <begin position="23"/>
        <end position="358"/>
    </location>
</feature>
<comment type="caution">
    <text evidence="2">The sequence shown here is derived from an EMBL/GenBank/DDBJ whole genome shotgun (WGS) entry which is preliminary data.</text>
</comment>
<proteinExistence type="predicted"/>
<organism evidence="2 3">
    <name type="scientific">Candidatus Onthomorpha intestinigallinarum</name>
    <dbReference type="NCBI Taxonomy" id="2840880"/>
    <lineage>
        <taxon>Bacteria</taxon>
        <taxon>Pseudomonadati</taxon>
        <taxon>Bacteroidota</taxon>
        <taxon>Bacteroidia</taxon>
        <taxon>Bacteroidales</taxon>
        <taxon>Candidatus Onthomorpha</taxon>
    </lineage>
</organism>
<dbReference type="InterPro" id="IPR015943">
    <property type="entry name" value="WD40/YVTN_repeat-like_dom_sf"/>
</dbReference>
<keyword evidence="1" id="KW-0732">Signal</keyword>